<gene>
    <name evidence="6" type="ORF">PU560_13695</name>
</gene>
<dbReference type="PANTHER" id="PTHR30055">
    <property type="entry name" value="HTH-TYPE TRANSCRIPTIONAL REGULATOR RUTR"/>
    <property type="match status" value="1"/>
</dbReference>
<name>A0ABT5TZT4_9MICO</name>
<dbReference type="PROSITE" id="PS01081">
    <property type="entry name" value="HTH_TETR_1"/>
    <property type="match status" value="1"/>
</dbReference>
<dbReference type="PROSITE" id="PS50977">
    <property type="entry name" value="HTH_TETR_2"/>
    <property type="match status" value="1"/>
</dbReference>
<organism evidence="6 7">
    <name type="scientific">Georgenia halotolerans</name>
    <dbReference type="NCBI Taxonomy" id="3028317"/>
    <lineage>
        <taxon>Bacteria</taxon>
        <taxon>Bacillati</taxon>
        <taxon>Actinomycetota</taxon>
        <taxon>Actinomycetes</taxon>
        <taxon>Micrococcales</taxon>
        <taxon>Bogoriellaceae</taxon>
        <taxon>Georgenia</taxon>
    </lineage>
</organism>
<keyword evidence="1" id="KW-0805">Transcription regulation</keyword>
<dbReference type="Pfam" id="PF17754">
    <property type="entry name" value="TetR_C_14"/>
    <property type="match status" value="1"/>
</dbReference>
<keyword evidence="7" id="KW-1185">Reference proteome</keyword>
<evidence type="ECO:0000313" key="7">
    <source>
        <dbReference type="Proteomes" id="UP001165561"/>
    </source>
</evidence>
<reference evidence="6" key="1">
    <citation type="submission" date="2023-02" db="EMBL/GenBank/DDBJ databases">
        <title>Georgenia sp.10Sc9-8, isolated from a soil sample collected from the Taklamakan desert.</title>
        <authorList>
            <person name="Liu S."/>
        </authorList>
    </citation>
    <scope>NUCLEOTIDE SEQUENCE</scope>
    <source>
        <strain evidence="6">10Sc9-8</strain>
    </source>
</reference>
<dbReference type="Pfam" id="PF00440">
    <property type="entry name" value="TetR_N"/>
    <property type="match status" value="1"/>
</dbReference>
<dbReference type="Gene3D" id="1.10.10.60">
    <property type="entry name" value="Homeodomain-like"/>
    <property type="match status" value="1"/>
</dbReference>
<dbReference type="InterPro" id="IPR050109">
    <property type="entry name" value="HTH-type_TetR-like_transc_reg"/>
</dbReference>
<protein>
    <submittedName>
        <fullName evidence="6">TetR family transcriptional regulator</fullName>
    </submittedName>
</protein>
<evidence type="ECO:0000259" key="5">
    <source>
        <dbReference type="PROSITE" id="PS50977"/>
    </source>
</evidence>
<accession>A0ABT5TZT4</accession>
<sequence length="212" mass="23722">MSGQEPGLRELKKQMTRENIADAAFRLTVEKGLEHVTVDEIAQQAFVSPRTVSNYFSGKEEAVVSAEEQEWFSLVYDFSQRSADEHPLDSLCEVVTEFARSRNKAQIDLIVQKADLAQRYPALQPFQAAQYEKVEEALYDEIVARTGGDSEELGMFPRLVAGVAVCALRTALRQWVSNGAQPEDLPDLLERAFRQVREGLPVPETTNDSTEG</sequence>
<dbReference type="Gene3D" id="1.10.357.10">
    <property type="entry name" value="Tetracycline Repressor, domain 2"/>
    <property type="match status" value="1"/>
</dbReference>
<dbReference type="EMBL" id="JARACI010001116">
    <property type="protein sequence ID" value="MDD9207509.1"/>
    <property type="molecule type" value="Genomic_DNA"/>
</dbReference>
<dbReference type="Proteomes" id="UP001165561">
    <property type="component" value="Unassembled WGS sequence"/>
</dbReference>
<evidence type="ECO:0000313" key="6">
    <source>
        <dbReference type="EMBL" id="MDD9207509.1"/>
    </source>
</evidence>
<dbReference type="InterPro" id="IPR009057">
    <property type="entry name" value="Homeodomain-like_sf"/>
</dbReference>
<evidence type="ECO:0000256" key="4">
    <source>
        <dbReference type="PROSITE-ProRule" id="PRU00335"/>
    </source>
</evidence>
<evidence type="ECO:0000256" key="1">
    <source>
        <dbReference type="ARBA" id="ARBA00023015"/>
    </source>
</evidence>
<dbReference type="PANTHER" id="PTHR30055:SF238">
    <property type="entry name" value="MYCOFACTOCIN BIOSYNTHESIS TRANSCRIPTIONAL REGULATOR MFTR-RELATED"/>
    <property type="match status" value="1"/>
</dbReference>
<comment type="caution">
    <text evidence="6">The sequence shown here is derived from an EMBL/GenBank/DDBJ whole genome shotgun (WGS) entry which is preliminary data.</text>
</comment>
<feature type="DNA-binding region" description="H-T-H motif" evidence="4">
    <location>
        <begin position="37"/>
        <end position="56"/>
    </location>
</feature>
<evidence type="ECO:0000256" key="2">
    <source>
        <dbReference type="ARBA" id="ARBA00023125"/>
    </source>
</evidence>
<evidence type="ECO:0000256" key="3">
    <source>
        <dbReference type="ARBA" id="ARBA00023163"/>
    </source>
</evidence>
<dbReference type="InterPro" id="IPR041347">
    <property type="entry name" value="MftR_C"/>
</dbReference>
<keyword evidence="2 4" id="KW-0238">DNA-binding</keyword>
<dbReference type="InterPro" id="IPR023772">
    <property type="entry name" value="DNA-bd_HTH_TetR-type_CS"/>
</dbReference>
<feature type="domain" description="HTH tetR-type" evidence="5">
    <location>
        <begin position="14"/>
        <end position="74"/>
    </location>
</feature>
<keyword evidence="3" id="KW-0804">Transcription</keyword>
<dbReference type="SUPFAM" id="SSF46689">
    <property type="entry name" value="Homeodomain-like"/>
    <property type="match status" value="1"/>
</dbReference>
<proteinExistence type="predicted"/>
<dbReference type="InterPro" id="IPR001647">
    <property type="entry name" value="HTH_TetR"/>
</dbReference>